<gene>
    <name evidence="1" type="ORF">GYMLUDRAFT_41989</name>
</gene>
<reference evidence="1 2" key="1">
    <citation type="submission" date="2014-04" db="EMBL/GenBank/DDBJ databases">
        <title>Evolutionary Origins and Diversification of the Mycorrhizal Mutualists.</title>
        <authorList>
            <consortium name="DOE Joint Genome Institute"/>
            <consortium name="Mycorrhizal Genomics Consortium"/>
            <person name="Kohler A."/>
            <person name="Kuo A."/>
            <person name="Nagy L.G."/>
            <person name="Floudas D."/>
            <person name="Copeland A."/>
            <person name="Barry K.W."/>
            <person name="Cichocki N."/>
            <person name="Veneault-Fourrey C."/>
            <person name="LaButti K."/>
            <person name="Lindquist E.A."/>
            <person name="Lipzen A."/>
            <person name="Lundell T."/>
            <person name="Morin E."/>
            <person name="Murat C."/>
            <person name="Riley R."/>
            <person name="Ohm R."/>
            <person name="Sun H."/>
            <person name="Tunlid A."/>
            <person name="Henrissat B."/>
            <person name="Grigoriev I.V."/>
            <person name="Hibbett D.S."/>
            <person name="Martin F."/>
        </authorList>
    </citation>
    <scope>NUCLEOTIDE SEQUENCE [LARGE SCALE GENOMIC DNA]</scope>
    <source>
        <strain evidence="1 2">FD-317 M1</strain>
    </source>
</reference>
<dbReference type="EMBL" id="KN834767">
    <property type="protein sequence ID" value="KIK62526.1"/>
    <property type="molecule type" value="Genomic_DNA"/>
</dbReference>
<dbReference type="AlphaFoldDB" id="A0A0D0C355"/>
<sequence>MSERPFPYFYPCTWLPTKLLRTSVLVRPLVTPAATVSSPPEIPRTSVSPLSVTVSNVLVRSRPASVLSVAENFATSTIARHYSPTNAQLAPTLPPSSNLLVPSHSTSSTRVQASLSSATTVAHRTLAVNTPVTLPQPPTSASLVAPGQNNLGETSCFNRARFSGTGFLFQSAFFSSLCSNTVSLLGIGSLDTIWMEPGDPDLELQFASFATRKMARVLS</sequence>
<accession>A0A0D0C355</accession>
<evidence type="ECO:0000313" key="2">
    <source>
        <dbReference type="Proteomes" id="UP000053593"/>
    </source>
</evidence>
<evidence type="ECO:0000313" key="1">
    <source>
        <dbReference type="EMBL" id="KIK62526.1"/>
    </source>
</evidence>
<protein>
    <submittedName>
        <fullName evidence="1">Uncharacterized protein</fullName>
    </submittedName>
</protein>
<proteinExistence type="predicted"/>
<name>A0A0D0C355_9AGAR</name>
<dbReference type="HOGENOM" id="CLU_1261641_0_0_1"/>
<keyword evidence="2" id="KW-1185">Reference proteome</keyword>
<dbReference type="Proteomes" id="UP000053593">
    <property type="component" value="Unassembled WGS sequence"/>
</dbReference>
<organism evidence="1 2">
    <name type="scientific">Collybiopsis luxurians FD-317 M1</name>
    <dbReference type="NCBI Taxonomy" id="944289"/>
    <lineage>
        <taxon>Eukaryota</taxon>
        <taxon>Fungi</taxon>
        <taxon>Dikarya</taxon>
        <taxon>Basidiomycota</taxon>
        <taxon>Agaricomycotina</taxon>
        <taxon>Agaricomycetes</taxon>
        <taxon>Agaricomycetidae</taxon>
        <taxon>Agaricales</taxon>
        <taxon>Marasmiineae</taxon>
        <taxon>Omphalotaceae</taxon>
        <taxon>Collybiopsis</taxon>
        <taxon>Collybiopsis luxurians</taxon>
    </lineage>
</organism>